<dbReference type="InterPro" id="IPR011990">
    <property type="entry name" value="TPR-like_helical_dom_sf"/>
</dbReference>
<gene>
    <name evidence="3" type="ORF">P5G51_006185</name>
</gene>
<name>A0ABU5CGQ7_9BACI</name>
<accession>A0ABU5CGQ7</accession>
<dbReference type="PANTHER" id="PTHR43630:SF2">
    <property type="entry name" value="GLYCOSYLTRANSFERASE"/>
    <property type="match status" value="1"/>
</dbReference>
<dbReference type="EMBL" id="JAROCA020000001">
    <property type="protein sequence ID" value="MDY0405042.1"/>
    <property type="molecule type" value="Genomic_DNA"/>
</dbReference>
<feature type="domain" description="Glycosyltransferase 2-like" evidence="2">
    <location>
        <begin position="5"/>
        <end position="147"/>
    </location>
</feature>
<protein>
    <submittedName>
        <fullName evidence="3">Glycosyltransferase family 2 protein</fullName>
        <ecNumber evidence="3">2.4.-.-</ecNumber>
    </submittedName>
</protein>
<dbReference type="CDD" id="cd02511">
    <property type="entry name" value="Beta4Glucosyltransferase"/>
    <property type="match status" value="1"/>
</dbReference>
<keyword evidence="3" id="KW-0808">Transferase</keyword>
<evidence type="ECO:0000313" key="4">
    <source>
        <dbReference type="Proteomes" id="UP001228376"/>
    </source>
</evidence>
<dbReference type="PROSITE" id="PS50005">
    <property type="entry name" value="TPR"/>
    <property type="match status" value="1"/>
</dbReference>
<keyword evidence="1" id="KW-0802">TPR repeat</keyword>
<dbReference type="PANTHER" id="PTHR43630">
    <property type="entry name" value="POLY-BETA-1,6-N-ACETYL-D-GLUCOSAMINE SYNTHASE"/>
    <property type="match status" value="1"/>
</dbReference>
<evidence type="ECO:0000313" key="3">
    <source>
        <dbReference type="EMBL" id="MDY0405042.1"/>
    </source>
</evidence>
<dbReference type="InterPro" id="IPR029044">
    <property type="entry name" value="Nucleotide-diphossugar_trans"/>
</dbReference>
<dbReference type="SUPFAM" id="SSF53448">
    <property type="entry name" value="Nucleotide-diphospho-sugar transferases"/>
    <property type="match status" value="1"/>
</dbReference>
<keyword evidence="3" id="KW-0328">Glycosyltransferase</keyword>
<dbReference type="RefSeq" id="WP_306068320.1">
    <property type="nucleotide sequence ID" value="NZ_JAROCA020000001.1"/>
</dbReference>
<comment type="caution">
    <text evidence="3">The sequence shown here is derived from an EMBL/GenBank/DDBJ whole genome shotgun (WGS) entry which is preliminary data.</text>
</comment>
<evidence type="ECO:0000256" key="1">
    <source>
        <dbReference type="PROSITE-ProRule" id="PRU00339"/>
    </source>
</evidence>
<organism evidence="3 4">
    <name type="scientific">Tigheibacillus jepli</name>
    <dbReference type="NCBI Taxonomy" id="3035914"/>
    <lineage>
        <taxon>Bacteria</taxon>
        <taxon>Bacillati</taxon>
        <taxon>Bacillota</taxon>
        <taxon>Bacilli</taxon>
        <taxon>Bacillales</taxon>
        <taxon>Bacillaceae</taxon>
        <taxon>Tigheibacillus</taxon>
    </lineage>
</organism>
<dbReference type="SMART" id="SM00028">
    <property type="entry name" value="TPR"/>
    <property type="match status" value="3"/>
</dbReference>
<proteinExistence type="predicted"/>
<evidence type="ECO:0000259" key="2">
    <source>
        <dbReference type="Pfam" id="PF00535"/>
    </source>
</evidence>
<sequence length="361" mass="42432">MITISLCMIVKNEEEVLERCLESVADLVDEINIIDTGSTDKTVEIAKKYTDRVFFFQWTGKFKDARNESFKYATKDYIFYLDADDVLLESDRKKFAKLKASLHPDVDAVSMFYHAGVDEYNNVTLKYRRNRLLKTSKQFVWKGDCHNYLEVSGNIINSDIAVTHKKNGHSVGRNLSIYEKKIANGDEFVPRDYFYYANELRENGHYEKAILNYTIHIDHTNGWIEDKVYSCLFRADCYNMIGKSEKALASMFESFNFSKKPRAEACCRIGYHFQKKREFEAAVYWYDAATNLKPDPNQWSFSYPAYSTWYPHLQLCVCYYNLQDLKKSYEHNEKARKYRPQDERILFNKKLIAEKLGLNNG</sequence>
<keyword evidence="4" id="KW-1185">Reference proteome</keyword>
<dbReference type="SUPFAM" id="SSF48452">
    <property type="entry name" value="TPR-like"/>
    <property type="match status" value="1"/>
</dbReference>
<dbReference type="EC" id="2.4.-.-" evidence="3"/>
<feature type="repeat" description="TPR" evidence="1">
    <location>
        <begin position="263"/>
        <end position="296"/>
    </location>
</feature>
<dbReference type="Proteomes" id="UP001228376">
    <property type="component" value="Unassembled WGS sequence"/>
</dbReference>
<dbReference type="Gene3D" id="3.90.550.10">
    <property type="entry name" value="Spore Coat Polysaccharide Biosynthesis Protein SpsA, Chain A"/>
    <property type="match status" value="1"/>
</dbReference>
<reference evidence="3 4" key="1">
    <citation type="submission" date="2023-10" db="EMBL/GenBank/DDBJ databases">
        <title>179-bfca-hs.</title>
        <authorList>
            <person name="Miliotis G."/>
            <person name="Sengupta P."/>
            <person name="Hameed A."/>
            <person name="Chuvochina M."/>
            <person name="Mcdonagh F."/>
            <person name="Simpson A.C."/>
            <person name="Singh N.K."/>
            <person name="Rekha P.D."/>
            <person name="Raman K."/>
            <person name="Hugenholtz P."/>
            <person name="Venkateswaran K."/>
        </authorList>
    </citation>
    <scope>NUCLEOTIDE SEQUENCE [LARGE SCALE GENOMIC DNA]</scope>
    <source>
        <strain evidence="3 4">179-BFC-A-HS</strain>
    </source>
</reference>
<dbReference type="GO" id="GO:0016757">
    <property type="term" value="F:glycosyltransferase activity"/>
    <property type="evidence" value="ECO:0007669"/>
    <property type="project" value="UniProtKB-KW"/>
</dbReference>
<dbReference type="Pfam" id="PF00535">
    <property type="entry name" value="Glycos_transf_2"/>
    <property type="match status" value="1"/>
</dbReference>
<dbReference type="Gene3D" id="1.25.40.10">
    <property type="entry name" value="Tetratricopeptide repeat domain"/>
    <property type="match status" value="1"/>
</dbReference>
<dbReference type="InterPro" id="IPR001173">
    <property type="entry name" value="Glyco_trans_2-like"/>
</dbReference>
<dbReference type="InterPro" id="IPR019734">
    <property type="entry name" value="TPR_rpt"/>
</dbReference>